<dbReference type="AlphaFoldDB" id="A0A1H0KSD6"/>
<evidence type="ECO:0000313" key="2">
    <source>
        <dbReference type="Proteomes" id="UP000199134"/>
    </source>
</evidence>
<dbReference type="Proteomes" id="UP000199134">
    <property type="component" value="Unassembled WGS sequence"/>
</dbReference>
<comment type="caution">
    <text evidence="1">The sequence shown here is derived from an EMBL/GenBank/DDBJ whole genome shotgun (WGS) entry which is preliminary data.</text>
</comment>
<sequence>MPKEDSTIRTIRRKKETTLREVVVKRVKLSFEFYGLEAAIKEFNDIKVLFSDLTPEWSDIAGEVLDFFLEKKKEAQEAAGEREQQINQMWADALAKNGIVANQLNLMPGSNPQAPYYSTTHTTGGHKQ</sequence>
<dbReference type="RefSeq" id="WP_091855052.1">
    <property type="nucleotide sequence ID" value="NZ_FNIW01000029.1"/>
</dbReference>
<organism evidence="1 2">
    <name type="scientific">Prevotella communis</name>
    <dbReference type="NCBI Taxonomy" id="2913614"/>
    <lineage>
        <taxon>Bacteria</taxon>
        <taxon>Pseudomonadati</taxon>
        <taxon>Bacteroidota</taxon>
        <taxon>Bacteroidia</taxon>
        <taxon>Bacteroidales</taxon>
        <taxon>Prevotellaceae</taxon>
        <taxon>Prevotella</taxon>
    </lineage>
</organism>
<evidence type="ECO:0000313" key="1">
    <source>
        <dbReference type="EMBL" id="SDO58691.1"/>
    </source>
</evidence>
<protein>
    <submittedName>
        <fullName evidence="1">Uncharacterized protein</fullName>
    </submittedName>
</protein>
<name>A0A1H0KSD6_9BACT</name>
<dbReference type="EMBL" id="FNIW01000029">
    <property type="protein sequence ID" value="SDO58691.1"/>
    <property type="molecule type" value="Genomic_DNA"/>
</dbReference>
<accession>A0A1H0KSD6</accession>
<proteinExistence type="predicted"/>
<reference evidence="2" key="1">
    <citation type="submission" date="2016-10" db="EMBL/GenBank/DDBJ databases">
        <authorList>
            <person name="de Groot N.N."/>
        </authorList>
    </citation>
    <scope>NUCLEOTIDE SEQUENCE [LARGE SCALE GENOMIC DNA]</scope>
    <source>
        <strain evidence="2">BP1-145</strain>
    </source>
</reference>
<gene>
    <name evidence="1" type="ORF">SAMN04487900_12913</name>
</gene>